<dbReference type="Gene3D" id="3.40.50.300">
    <property type="entry name" value="P-loop containing nucleotide triphosphate hydrolases"/>
    <property type="match status" value="1"/>
</dbReference>
<protein>
    <recommendedName>
        <fullName evidence="4">Clp ATPase C-terminal domain-containing protein</fullName>
    </recommendedName>
</protein>
<evidence type="ECO:0000256" key="3">
    <source>
        <dbReference type="SAM" id="MobiDB-lite"/>
    </source>
</evidence>
<evidence type="ECO:0000256" key="2">
    <source>
        <dbReference type="ARBA" id="ARBA00022840"/>
    </source>
</evidence>
<dbReference type="InterPro" id="IPR019489">
    <property type="entry name" value="Clp_ATPase_C"/>
</dbReference>
<dbReference type="PANTHER" id="PTHR48102">
    <property type="entry name" value="ATP-DEPENDENT CLP PROTEASE ATP-BINDING SUBUNIT CLPX-LIKE, MITOCHONDRIAL-RELATED"/>
    <property type="match status" value="1"/>
</dbReference>
<dbReference type="GO" id="GO:0005524">
    <property type="term" value="F:ATP binding"/>
    <property type="evidence" value="ECO:0007669"/>
    <property type="project" value="UniProtKB-KW"/>
</dbReference>
<keyword evidence="1" id="KW-0547">Nucleotide-binding</keyword>
<proteinExistence type="predicted"/>
<dbReference type="SMART" id="SM01086">
    <property type="entry name" value="ClpB_D2-small"/>
    <property type="match status" value="1"/>
</dbReference>
<evidence type="ECO:0000259" key="4">
    <source>
        <dbReference type="SMART" id="SM01086"/>
    </source>
</evidence>
<dbReference type="InterPro" id="IPR027417">
    <property type="entry name" value="P-loop_NTPase"/>
</dbReference>
<feature type="region of interest" description="Disordered" evidence="3">
    <location>
        <begin position="136"/>
        <end position="156"/>
    </location>
</feature>
<dbReference type="GO" id="GO:0005759">
    <property type="term" value="C:mitochondrial matrix"/>
    <property type="evidence" value="ECO:0007669"/>
    <property type="project" value="TreeGrafter"/>
</dbReference>
<feature type="domain" description="Clp ATPase C-terminal" evidence="4">
    <location>
        <begin position="445"/>
        <end position="534"/>
    </location>
</feature>
<organism evidence="5 6">
    <name type="scientific">Ascobolus immersus RN42</name>
    <dbReference type="NCBI Taxonomy" id="1160509"/>
    <lineage>
        <taxon>Eukaryota</taxon>
        <taxon>Fungi</taxon>
        <taxon>Dikarya</taxon>
        <taxon>Ascomycota</taxon>
        <taxon>Pezizomycotina</taxon>
        <taxon>Pezizomycetes</taxon>
        <taxon>Pezizales</taxon>
        <taxon>Ascobolaceae</taxon>
        <taxon>Ascobolus</taxon>
    </lineage>
</organism>
<keyword evidence="2" id="KW-0067">ATP-binding</keyword>
<keyword evidence="6" id="KW-1185">Reference proteome</keyword>
<dbReference type="Proteomes" id="UP000275078">
    <property type="component" value="Unassembled WGS sequence"/>
</dbReference>
<dbReference type="FunFam" id="1.10.8.60:FF:000138">
    <property type="entry name" value="ATP-dependent Clp protease ATP-binding subunit ClpX"/>
    <property type="match status" value="1"/>
</dbReference>
<dbReference type="PANTHER" id="PTHR48102:SF7">
    <property type="entry name" value="ATP-DEPENDENT CLP PROTEASE ATP-BINDING SUBUNIT CLPX-LIKE, MITOCHONDRIAL"/>
    <property type="match status" value="1"/>
</dbReference>
<gene>
    <name evidence="5" type="ORF">BJ508DRAFT_412948</name>
</gene>
<dbReference type="GO" id="GO:0051603">
    <property type="term" value="P:proteolysis involved in protein catabolic process"/>
    <property type="evidence" value="ECO:0007669"/>
    <property type="project" value="TreeGrafter"/>
</dbReference>
<accession>A0A3N4IDP2</accession>
<reference evidence="5 6" key="1">
    <citation type="journal article" date="2018" name="Nat. Ecol. Evol.">
        <title>Pezizomycetes genomes reveal the molecular basis of ectomycorrhizal truffle lifestyle.</title>
        <authorList>
            <person name="Murat C."/>
            <person name="Payen T."/>
            <person name="Noel B."/>
            <person name="Kuo A."/>
            <person name="Morin E."/>
            <person name="Chen J."/>
            <person name="Kohler A."/>
            <person name="Krizsan K."/>
            <person name="Balestrini R."/>
            <person name="Da Silva C."/>
            <person name="Montanini B."/>
            <person name="Hainaut M."/>
            <person name="Levati E."/>
            <person name="Barry K.W."/>
            <person name="Belfiori B."/>
            <person name="Cichocki N."/>
            <person name="Clum A."/>
            <person name="Dockter R.B."/>
            <person name="Fauchery L."/>
            <person name="Guy J."/>
            <person name="Iotti M."/>
            <person name="Le Tacon F."/>
            <person name="Lindquist E.A."/>
            <person name="Lipzen A."/>
            <person name="Malagnac F."/>
            <person name="Mello A."/>
            <person name="Molinier V."/>
            <person name="Miyauchi S."/>
            <person name="Poulain J."/>
            <person name="Riccioni C."/>
            <person name="Rubini A."/>
            <person name="Sitrit Y."/>
            <person name="Splivallo R."/>
            <person name="Traeger S."/>
            <person name="Wang M."/>
            <person name="Zifcakova L."/>
            <person name="Wipf D."/>
            <person name="Zambonelli A."/>
            <person name="Paolocci F."/>
            <person name="Nowrousian M."/>
            <person name="Ottonello S."/>
            <person name="Baldrian P."/>
            <person name="Spatafora J.W."/>
            <person name="Henrissat B."/>
            <person name="Nagy L.G."/>
            <person name="Aury J.M."/>
            <person name="Wincker P."/>
            <person name="Grigoriev I.V."/>
            <person name="Bonfante P."/>
            <person name="Martin F.M."/>
        </authorList>
    </citation>
    <scope>NUCLEOTIDE SEQUENCE [LARGE SCALE GENOMIC DNA]</scope>
    <source>
        <strain evidence="5 6">RN42</strain>
    </source>
</reference>
<dbReference type="GO" id="GO:0016887">
    <property type="term" value="F:ATP hydrolysis activity"/>
    <property type="evidence" value="ECO:0007669"/>
    <property type="project" value="InterPro"/>
</dbReference>
<dbReference type="AlphaFoldDB" id="A0A3N4IDP2"/>
<name>A0A3N4IDP2_ASCIM</name>
<dbReference type="SUPFAM" id="SSF52540">
    <property type="entry name" value="P-loop containing nucleoside triphosphate hydrolases"/>
    <property type="match status" value="1"/>
</dbReference>
<dbReference type="InterPro" id="IPR050052">
    <property type="entry name" value="ATP-dep_Clp_protease_ClpX"/>
</dbReference>
<sequence>MRAQPTSSFLLSASARRPSTTNHSKLIVVFASRHVSTWNSSSPPFGYSHGYTSDVDSKEPMRGPIRNSVSPKLTPRALKQHLDRFVVGQTRSKRILSTAVYHHYKRIQQLRQRQEELEDLDRVAQQLNEDAANANIDYVSKPPPPRSSGIGGIEMKSIRDDPPLTIEKSNILCLGPTGVGKTLMIRTLARVLEVPFSMSDCTPFTQAGYVGEDADVCVHRLLAASNWDVKKAEQGIVCLDEFDKLSKPRVNHGSKDIAGEGVQQALLKIIEGTTLTINAKPDRKHPAGLPGGGFSAAGGGGSAKGETFQVDTSNILFIFTGAFSGMEKVIMERVNKGSIGFNAPIGNLEPNTEFFASHTPYFNPQRPETPTPAIATTTTSARVGSARAATPSPSITTSSGSALASKILKPKFNALELTEPADLVAYGLIPEIVGRIPIIAAVEPLTVELLTQVLTEPANSLIAQYTQLFSLSGVELRFTTPALREIAKTAEAMGTGARGLRTVLERLLGDAMFEAPGSSVRHVLVTEKVAKREMMPGYFARGQKHLFNAEWQNEEEEWAKTGGEPFEAEKLRAVGF</sequence>
<evidence type="ECO:0000313" key="5">
    <source>
        <dbReference type="EMBL" id="RPA84262.1"/>
    </source>
</evidence>
<dbReference type="EMBL" id="ML119660">
    <property type="protein sequence ID" value="RPA84262.1"/>
    <property type="molecule type" value="Genomic_DNA"/>
</dbReference>
<dbReference type="Gene3D" id="1.10.8.60">
    <property type="match status" value="1"/>
</dbReference>
<dbReference type="OrthoDB" id="1721884at2759"/>
<evidence type="ECO:0000256" key="1">
    <source>
        <dbReference type="ARBA" id="ARBA00022741"/>
    </source>
</evidence>
<dbReference type="STRING" id="1160509.A0A3N4IDP2"/>
<dbReference type="Pfam" id="PF10431">
    <property type="entry name" value="ClpB_D2-small"/>
    <property type="match status" value="1"/>
</dbReference>
<dbReference type="InterPro" id="IPR003959">
    <property type="entry name" value="ATPase_AAA_core"/>
</dbReference>
<evidence type="ECO:0000313" key="6">
    <source>
        <dbReference type="Proteomes" id="UP000275078"/>
    </source>
</evidence>
<dbReference type="Pfam" id="PF07724">
    <property type="entry name" value="AAA_2"/>
    <property type="match status" value="1"/>
</dbReference>